<feature type="compositionally biased region" description="Basic and acidic residues" evidence="5">
    <location>
        <begin position="214"/>
        <end position="233"/>
    </location>
</feature>
<feature type="region of interest" description="Disordered" evidence="5">
    <location>
        <begin position="184"/>
        <end position="233"/>
    </location>
</feature>
<dbReference type="GO" id="GO:0005783">
    <property type="term" value="C:endoplasmic reticulum"/>
    <property type="evidence" value="ECO:0007669"/>
    <property type="project" value="TreeGrafter"/>
</dbReference>
<evidence type="ECO:0000256" key="6">
    <source>
        <dbReference type="SAM" id="Phobius"/>
    </source>
</evidence>
<dbReference type="InterPro" id="IPR004776">
    <property type="entry name" value="Mem_transp_PIN-like"/>
</dbReference>
<dbReference type="GO" id="GO:0016020">
    <property type="term" value="C:membrane"/>
    <property type="evidence" value="ECO:0007669"/>
    <property type="project" value="UniProtKB-SubCell"/>
</dbReference>
<feature type="transmembrane region" description="Helical" evidence="6">
    <location>
        <begin position="410"/>
        <end position="432"/>
    </location>
</feature>
<gene>
    <name evidence="7" type="ORF">MELLADRAFT_86433</name>
</gene>
<dbReference type="GeneID" id="18934186"/>
<evidence type="ECO:0000256" key="4">
    <source>
        <dbReference type="ARBA" id="ARBA00023136"/>
    </source>
</evidence>
<dbReference type="FunCoup" id="F4RLT7">
    <property type="interactions" value="26"/>
</dbReference>
<feature type="transmembrane region" description="Helical" evidence="6">
    <location>
        <begin position="379"/>
        <end position="398"/>
    </location>
</feature>
<feature type="transmembrane region" description="Helical" evidence="6">
    <location>
        <begin position="274"/>
        <end position="293"/>
    </location>
</feature>
<keyword evidence="2 6" id="KW-0812">Transmembrane</keyword>
<dbReference type="KEGG" id="mlr:MELLADRAFT_86433"/>
<proteinExistence type="predicted"/>
<dbReference type="InParanoid" id="F4RLT7"/>
<dbReference type="HOGENOM" id="CLU_026460_0_0_1"/>
<evidence type="ECO:0000256" key="1">
    <source>
        <dbReference type="ARBA" id="ARBA00004141"/>
    </source>
</evidence>
<evidence type="ECO:0000256" key="5">
    <source>
        <dbReference type="SAM" id="MobiDB-lite"/>
    </source>
</evidence>
<dbReference type="VEuPathDB" id="FungiDB:MELLADRAFT_86433"/>
<organism evidence="8">
    <name type="scientific">Melampsora larici-populina (strain 98AG31 / pathotype 3-4-7)</name>
    <name type="common">Poplar leaf rust fungus</name>
    <dbReference type="NCBI Taxonomy" id="747676"/>
    <lineage>
        <taxon>Eukaryota</taxon>
        <taxon>Fungi</taxon>
        <taxon>Dikarya</taxon>
        <taxon>Basidiomycota</taxon>
        <taxon>Pucciniomycotina</taxon>
        <taxon>Pucciniomycetes</taxon>
        <taxon>Pucciniales</taxon>
        <taxon>Melampsoraceae</taxon>
        <taxon>Melampsora</taxon>
    </lineage>
</organism>
<dbReference type="Proteomes" id="UP000001072">
    <property type="component" value="Unassembled WGS sequence"/>
</dbReference>
<feature type="compositionally biased region" description="Basic and acidic residues" evidence="5">
    <location>
        <begin position="184"/>
        <end position="193"/>
    </location>
</feature>
<evidence type="ECO:0000256" key="2">
    <source>
        <dbReference type="ARBA" id="ARBA00022692"/>
    </source>
</evidence>
<keyword evidence="3 6" id="KW-1133">Transmembrane helix</keyword>
<sequence>MHTNVWSILKTVVGSIAQTVWLECTGILLVRYILARKKIITPKCRTSFNEANNVFFTPAFIFTKIAFQLKASQIVELYVVIISFAVVTIVSAALAYLLGLLLRLSPSDRRFTMAVAMFMNSNSLPIALTMSLLDNSGPKNIFQWSEDDTKLQQSARSTAYLVLYSTLGLVLRWSYGVRLLSAPKPEDEQDKAQKQNKRKFWSSKKEIPSTPTADETHDKHPSEHADESPRVEDCPDLMMIQHGEGRIKPTLWKRVLTRLHNFLKALHRFMNPTLYASIAAFLVVIIPKVQGFIRSIKPLEGGLQFAADVSVPLTMVVLGAYFHNPKPESSQTPGESDESDEQIESEKKVVKGRWNKIIQGLGPPAERDTMLVGISARHFLTPLIVVPILYAVTAALSYPSDSSATYPDPINDPCFLLVMLLLVGSPPAITLVQMTNSNKFPIGSLSYQHQKEFSLRFQRLISKTLLIAYVFITPFTIIILVFVAIIILQKRSIN</sequence>
<protein>
    <submittedName>
        <fullName evidence="7">Uncharacterized protein</fullName>
    </submittedName>
</protein>
<keyword evidence="4 6" id="KW-0472">Membrane</keyword>
<feature type="transmembrane region" description="Helical" evidence="6">
    <location>
        <begin position="77"/>
        <end position="102"/>
    </location>
</feature>
<dbReference type="Pfam" id="PF03547">
    <property type="entry name" value="Mem_trans"/>
    <property type="match status" value="1"/>
</dbReference>
<evidence type="ECO:0000256" key="3">
    <source>
        <dbReference type="ARBA" id="ARBA00022989"/>
    </source>
</evidence>
<dbReference type="eggNOG" id="KOG2722">
    <property type="taxonomic scope" value="Eukaryota"/>
</dbReference>
<dbReference type="PANTHER" id="PTHR31794:SF2">
    <property type="entry name" value="AUXIN EFFLUX TRANSPORTER FAMILY PROTEIN (EUROFUNG)"/>
    <property type="match status" value="1"/>
</dbReference>
<feature type="transmembrane region" description="Helical" evidence="6">
    <location>
        <begin position="12"/>
        <end position="34"/>
    </location>
</feature>
<dbReference type="GO" id="GO:0055085">
    <property type="term" value="P:transmembrane transport"/>
    <property type="evidence" value="ECO:0007669"/>
    <property type="project" value="InterPro"/>
</dbReference>
<keyword evidence="8" id="KW-1185">Reference proteome</keyword>
<dbReference type="PANTHER" id="PTHR31794">
    <property type="entry name" value="AUXIN EFFLUX TRANSPORTER FAMILY PROTEIN (EUROFUNG)"/>
    <property type="match status" value="1"/>
</dbReference>
<dbReference type="OrthoDB" id="2499604at2759"/>
<reference evidence="8" key="1">
    <citation type="journal article" date="2011" name="Proc. Natl. Acad. Sci. U.S.A.">
        <title>Obligate biotrophy features unraveled by the genomic analysis of rust fungi.</title>
        <authorList>
            <person name="Duplessis S."/>
            <person name="Cuomo C.A."/>
            <person name="Lin Y.-C."/>
            <person name="Aerts A."/>
            <person name="Tisserant E."/>
            <person name="Veneault-Fourrey C."/>
            <person name="Joly D.L."/>
            <person name="Hacquard S."/>
            <person name="Amselem J."/>
            <person name="Cantarel B.L."/>
            <person name="Chiu R."/>
            <person name="Coutinho P.M."/>
            <person name="Feau N."/>
            <person name="Field M."/>
            <person name="Frey P."/>
            <person name="Gelhaye E."/>
            <person name="Goldberg J."/>
            <person name="Grabherr M.G."/>
            <person name="Kodira C.D."/>
            <person name="Kohler A."/>
            <person name="Kuees U."/>
            <person name="Lindquist E.A."/>
            <person name="Lucas S.M."/>
            <person name="Mago R."/>
            <person name="Mauceli E."/>
            <person name="Morin E."/>
            <person name="Murat C."/>
            <person name="Pangilinan J.L."/>
            <person name="Park R."/>
            <person name="Pearson M."/>
            <person name="Quesneville H."/>
            <person name="Rouhier N."/>
            <person name="Sakthikumar S."/>
            <person name="Salamov A.A."/>
            <person name="Schmutz J."/>
            <person name="Selles B."/>
            <person name="Shapiro H."/>
            <person name="Tanguay P."/>
            <person name="Tuskan G.A."/>
            <person name="Henrissat B."/>
            <person name="Van de Peer Y."/>
            <person name="Rouze P."/>
            <person name="Ellis J.G."/>
            <person name="Dodds P.N."/>
            <person name="Schein J.E."/>
            <person name="Zhong S."/>
            <person name="Hamelin R.C."/>
            <person name="Grigoriev I.V."/>
            <person name="Szabo L.J."/>
            <person name="Martin F."/>
        </authorList>
    </citation>
    <scope>NUCLEOTIDE SEQUENCE [LARGE SCALE GENOMIC DNA]</scope>
    <source>
        <strain evidence="8">98AG31 / pathotype 3-4-7</strain>
    </source>
</reference>
<dbReference type="RefSeq" id="XP_007410037.1">
    <property type="nucleotide sequence ID" value="XM_007409975.1"/>
</dbReference>
<evidence type="ECO:0000313" key="8">
    <source>
        <dbReference type="Proteomes" id="UP000001072"/>
    </source>
</evidence>
<feature type="transmembrane region" description="Helical" evidence="6">
    <location>
        <begin position="466"/>
        <end position="488"/>
    </location>
</feature>
<accession>F4RLT7</accession>
<dbReference type="EMBL" id="GL883107">
    <property type="protein sequence ID" value="EGG06597.1"/>
    <property type="molecule type" value="Genomic_DNA"/>
</dbReference>
<comment type="subcellular location">
    <subcellularLocation>
        <location evidence="1">Membrane</location>
        <topology evidence="1">Multi-pass membrane protein</topology>
    </subcellularLocation>
</comment>
<evidence type="ECO:0000313" key="7">
    <source>
        <dbReference type="EMBL" id="EGG06597.1"/>
    </source>
</evidence>
<name>F4RLT7_MELLP</name>
<dbReference type="AlphaFoldDB" id="F4RLT7"/>
<feature type="transmembrane region" description="Helical" evidence="6">
    <location>
        <begin position="114"/>
        <end position="133"/>
    </location>
</feature>
<feature type="region of interest" description="Disordered" evidence="5">
    <location>
        <begin position="326"/>
        <end position="345"/>
    </location>
</feature>
<feature type="transmembrane region" description="Helical" evidence="6">
    <location>
        <begin position="305"/>
        <end position="322"/>
    </location>
</feature>